<evidence type="ECO:0000256" key="6">
    <source>
        <dbReference type="ARBA" id="ARBA00022989"/>
    </source>
</evidence>
<keyword evidence="6 8" id="KW-1133">Transmembrane helix</keyword>
<feature type="transmembrane region" description="Helical" evidence="8">
    <location>
        <begin position="41"/>
        <end position="67"/>
    </location>
</feature>
<dbReference type="Proteomes" id="UP000306888">
    <property type="component" value="Unassembled WGS sequence"/>
</dbReference>
<comment type="caution">
    <text evidence="9">The sequence shown here is derived from an EMBL/GenBank/DDBJ whole genome shotgun (WGS) entry which is preliminary data.</text>
</comment>
<proteinExistence type="inferred from homology"/>
<comment type="subcellular location">
    <subcellularLocation>
        <location evidence="1">Cell membrane</location>
        <topology evidence="1">Multi-pass membrane protein</topology>
    </subcellularLocation>
</comment>
<keyword evidence="4" id="KW-1003">Cell membrane</keyword>
<organism evidence="9 10">
    <name type="scientific">Clostridium sartagoforme</name>
    <dbReference type="NCBI Taxonomy" id="84031"/>
    <lineage>
        <taxon>Bacteria</taxon>
        <taxon>Bacillati</taxon>
        <taxon>Bacillota</taxon>
        <taxon>Clostridia</taxon>
        <taxon>Eubacteriales</taxon>
        <taxon>Clostridiaceae</taxon>
        <taxon>Clostridium</taxon>
    </lineage>
</organism>
<keyword evidence="5 8" id="KW-0812">Transmembrane</keyword>
<evidence type="ECO:0000313" key="10">
    <source>
        <dbReference type="Proteomes" id="UP000306888"/>
    </source>
</evidence>
<dbReference type="Pfam" id="PF03591">
    <property type="entry name" value="AzlC"/>
    <property type="match status" value="1"/>
</dbReference>
<dbReference type="EMBL" id="SRYR01000001">
    <property type="protein sequence ID" value="TGY44108.1"/>
    <property type="molecule type" value="Genomic_DNA"/>
</dbReference>
<keyword evidence="7 8" id="KW-0472">Membrane</keyword>
<comment type="similarity">
    <text evidence="2">Belongs to the AzlC family.</text>
</comment>
<dbReference type="AlphaFoldDB" id="A0A4S2DNX3"/>
<name>A0A4S2DNX3_9CLOT</name>
<feature type="transmembrane region" description="Helical" evidence="8">
    <location>
        <begin position="207"/>
        <end position="224"/>
    </location>
</feature>
<protein>
    <submittedName>
        <fullName evidence="9">Branched-chain amino acid ABC transporter permease</fullName>
    </submittedName>
</protein>
<gene>
    <name evidence="9" type="ORF">E5347_04640</name>
</gene>
<accession>A0A4S2DNX3</accession>
<evidence type="ECO:0000313" key="9">
    <source>
        <dbReference type="EMBL" id="TGY44108.1"/>
    </source>
</evidence>
<keyword evidence="3" id="KW-0813">Transport</keyword>
<evidence type="ECO:0000256" key="5">
    <source>
        <dbReference type="ARBA" id="ARBA00022692"/>
    </source>
</evidence>
<dbReference type="OrthoDB" id="3177005at2"/>
<dbReference type="GO" id="GO:1903785">
    <property type="term" value="P:L-valine transmembrane transport"/>
    <property type="evidence" value="ECO:0007669"/>
    <property type="project" value="TreeGrafter"/>
</dbReference>
<dbReference type="RefSeq" id="WP_136005088.1">
    <property type="nucleotide sequence ID" value="NZ_SRYR01000001.1"/>
</dbReference>
<evidence type="ECO:0000256" key="4">
    <source>
        <dbReference type="ARBA" id="ARBA00022475"/>
    </source>
</evidence>
<feature type="transmembrane region" description="Helical" evidence="8">
    <location>
        <begin position="236"/>
        <end position="253"/>
    </location>
</feature>
<feature type="transmembrane region" description="Helical" evidence="8">
    <location>
        <begin position="181"/>
        <end position="201"/>
    </location>
</feature>
<evidence type="ECO:0000256" key="1">
    <source>
        <dbReference type="ARBA" id="ARBA00004651"/>
    </source>
</evidence>
<dbReference type="PANTHER" id="PTHR34979">
    <property type="entry name" value="INNER MEMBRANE PROTEIN YGAZ"/>
    <property type="match status" value="1"/>
</dbReference>
<evidence type="ECO:0000256" key="3">
    <source>
        <dbReference type="ARBA" id="ARBA00022448"/>
    </source>
</evidence>
<evidence type="ECO:0000256" key="7">
    <source>
        <dbReference type="ARBA" id="ARBA00023136"/>
    </source>
</evidence>
<evidence type="ECO:0000256" key="8">
    <source>
        <dbReference type="SAM" id="Phobius"/>
    </source>
</evidence>
<dbReference type="InterPro" id="IPR011606">
    <property type="entry name" value="Brnchd-chn_aa_trnsp_permease"/>
</dbReference>
<dbReference type="GO" id="GO:0005886">
    <property type="term" value="C:plasma membrane"/>
    <property type="evidence" value="ECO:0007669"/>
    <property type="project" value="UniProtKB-SubCell"/>
</dbReference>
<keyword evidence="10" id="KW-1185">Reference proteome</keyword>
<feature type="transmembrane region" description="Helical" evidence="8">
    <location>
        <begin position="79"/>
        <end position="101"/>
    </location>
</feature>
<dbReference type="PANTHER" id="PTHR34979:SF1">
    <property type="entry name" value="INNER MEMBRANE PROTEIN YGAZ"/>
    <property type="match status" value="1"/>
</dbReference>
<feature type="transmembrane region" description="Helical" evidence="8">
    <location>
        <begin position="151"/>
        <end position="169"/>
    </location>
</feature>
<sequence>MERKSGYLNDSFEEFTLEKSLDFESRTTYFKKGVKDGIPIALGYIAVSFTFGIAAKKAGLTVFQAVLMSITNLTSAGQFAGVGLIAASASYLELIITQLVINMRYCLMSCTLSQKLDKDASLIHRFLIATGITDEVFGVSACTEGKLSPYYVYGLFSVAMPGWALGTLLGGISGSIFPPRVISALGVALYGMFIAIIVPPAKENRNIAIVIVVSMISSLVFTKLPALKEISSGFRIIILTILISGAAAILFPIKGDNDEE</sequence>
<evidence type="ECO:0000256" key="2">
    <source>
        <dbReference type="ARBA" id="ARBA00010735"/>
    </source>
</evidence>
<reference evidence="9 10" key="1">
    <citation type="submission" date="2019-04" db="EMBL/GenBank/DDBJ databases">
        <title>Microbes associate with the intestines of laboratory mice.</title>
        <authorList>
            <person name="Navarre W."/>
            <person name="Wong E."/>
            <person name="Huang K."/>
            <person name="Tropini C."/>
            <person name="Ng K."/>
            <person name="Yu B."/>
        </authorList>
    </citation>
    <scope>NUCLEOTIDE SEQUENCE [LARGE SCALE GENOMIC DNA]</scope>
    <source>
        <strain evidence="9 10">NM50_B9-20</strain>
    </source>
</reference>